<comment type="caution">
    <text evidence="2">The sequence shown here is derived from an EMBL/GenBank/DDBJ whole genome shotgun (WGS) entry which is preliminary data.</text>
</comment>
<keyword evidence="1" id="KW-0472">Membrane</keyword>
<dbReference type="AlphaFoldDB" id="E3BJQ7"/>
<keyword evidence="1" id="KW-1133">Transmembrane helix</keyword>
<name>E3BJQ7_9VIBR</name>
<feature type="transmembrane region" description="Helical" evidence="1">
    <location>
        <begin position="12"/>
        <end position="34"/>
    </location>
</feature>
<keyword evidence="3" id="KW-1185">Reference proteome</keyword>
<proteinExistence type="predicted"/>
<evidence type="ECO:0000313" key="2">
    <source>
        <dbReference type="EMBL" id="EFP96826.1"/>
    </source>
</evidence>
<dbReference type="STRING" id="796620.VIBC2010_07649"/>
<evidence type="ECO:0000256" key="1">
    <source>
        <dbReference type="SAM" id="Phobius"/>
    </source>
</evidence>
<organism evidence="2 3">
    <name type="scientific">Vibrio caribbeanicus ATCC BAA-2122</name>
    <dbReference type="NCBI Taxonomy" id="796620"/>
    <lineage>
        <taxon>Bacteria</taxon>
        <taxon>Pseudomonadati</taxon>
        <taxon>Pseudomonadota</taxon>
        <taxon>Gammaproteobacteria</taxon>
        <taxon>Vibrionales</taxon>
        <taxon>Vibrionaceae</taxon>
        <taxon>Vibrio</taxon>
    </lineage>
</organism>
<keyword evidence="1" id="KW-0812">Transmembrane</keyword>
<accession>E3BJQ7</accession>
<protein>
    <submittedName>
        <fullName evidence="2">Uncharacterized protein</fullName>
    </submittedName>
</protein>
<sequence length="50" mass="5621">MPSRASGGFFAFYWLCLQGAQILPGASNMIVAAWKKLFDLMAIYQRSEFS</sequence>
<reference evidence="2 3" key="1">
    <citation type="journal article" date="2012" name="Int. J. Syst. Evol. Microbiol.">
        <title>Vibrio caribbeanicus sp. nov., isolated from the marine sponge Scleritoderma cyanea.</title>
        <authorList>
            <person name="Hoffmann M."/>
            <person name="Monday S.R."/>
            <person name="Allard M.W."/>
            <person name="Strain E.A."/>
            <person name="Whittaker P."/>
            <person name="Naum M."/>
            <person name="McCarthy P.J."/>
            <person name="Lopez J.V."/>
            <person name="Fischer M."/>
            <person name="Brown E.W."/>
        </authorList>
    </citation>
    <scope>NUCLEOTIDE SEQUENCE [LARGE SCALE GENOMIC DNA]</scope>
    <source>
        <strain evidence="2 3">ATCC BAA-2122</strain>
    </source>
</reference>
<gene>
    <name evidence="2" type="ORF">VIBC2010_07649</name>
</gene>
<evidence type="ECO:0000313" key="3">
    <source>
        <dbReference type="Proteomes" id="UP000002943"/>
    </source>
</evidence>
<dbReference type="Proteomes" id="UP000002943">
    <property type="component" value="Unassembled WGS sequence"/>
</dbReference>
<dbReference type="EMBL" id="AEIU01000069">
    <property type="protein sequence ID" value="EFP96826.1"/>
    <property type="molecule type" value="Genomic_DNA"/>
</dbReference>